<dbReference type="Pfam" id="PF02465">
    <property type="entry name" value="FliD_N"/>
    <property type="match status" value="1"/>
</dbReference>
<keyword evidence="3" id="KW-0175">Coiled coil</keyword>
<evidence type="ECO:0000256" key="5">
    <source>
        <dbReference type="RuleBase" id="RU362066"/>
    </source>
</evidence>
<name>A0A1K1N972_SELRU</name>
<dbReference type="RefSeq" id="WP_072305940.1">
    <property type="nucleotide sequence ID" value="NZ_FPJA01000005.1"/>
</dbReference>
<reference evidence="9" key="1">
    <citation type="submission" date="2016-11" db="EMBL/GenBank/DDBJ databases">
        <authorList>
            <person name="Varghese N."/>
            <person name="Submissions S."/>
        </authorList>
    </citation>
    <scope>NUCLEOTIDE SEQUENCE [LARGE SCALE GENOMIC DNA]</scope>
    <source>
        <strain evidence="9">C3</strain>
    </source>
</reference>
<comment type="similarity">
    <text evidence="1 5">Belongs to the FliD family.</text>
</comment>
<dbReference type="GO" id="GO:0007155">
    <property type="term" value="P:cell adhesion"/>
    <property type="evidence" value="ECO:0007669"/>
    <property type="project" value="InterPro"/>
</dbReference>
<feature type="domain" description="Flagellar hook-associated protein 2 N-terminal" evidence="6">
    <location>
        <begin position="12"/>
        <end position="108"/>
    </location>
</feature>
<protein>
    <recommendedName>
        <fullName evidence="5">Flagellar hook-associated protein 2</fullName>
        <shortName evidence="5">HAP2</shortName>
    </recommendedName>
    <alternativeName>
        <fullName evidence="5">Flagellar cap protein</fullName>
    </alternativeName>
</protein>
<keyword evidence="4 5" id="KW-0975">Bacterial flagellum</keyword>
<keyword evidence="8" id="KW-0969">Cilium</keyword>
<dbReference type="GO" id="GO:0005576">
    <property type="term" value="C:extracellular region"/>
    <property type="evidence" value="ECO:0007669"/>
    <property type="project" value="UniProtKB-SubCell"/>
</dbReference>
<keyword evidence="8" id="KW-0282">Flagellum</keyword>
<comment type="subcellular location">
    <subcellularLocation>
        <location evidence="5">Secreted</location>
    </subcellularLocation>
    <subcellularLocation>
        <location evidence="5">Bacterial flagellum</location>
    </subcellularLocation>
</comment>
<dbReference type="AlphaFoldDB" id="A0A1K1N972"/>
<dbReference type="EMBL" id="FPJA01000005">
    <property type="protein sequence ID" value="SFW31805.1"/>
    <property type="molecule type" value="Genomic_DNA"/>
</dbReference>
<dbReference type="Pfam" id="PF07196">
    <property type="entry name" value="Flagellin_IN"/>
    <property type="match status" value="1"/>
</dbReference>
<dbReference type="Pfam" id="PF07195">
    <property type="entry name" value="FliD_C"/>
    <property type="match status" value="1"/>
</dbReference>
<dbReference type="InterPro" id="IPR040026">
    <property type="entry name" value="FliD"/>
</dbReference>
<dbReference type="PANTHER" id="PTHR30288:SF0">
    <property type="entry name" value="FLAGELLAR HOOK-ASSOCIATED PROTEIN 2"/>
    <property type="match status" value="1"/>
</dbReference>
<evidence type="ECO:0000256" key="2">
    <source>
        <dbReference type="ARBA" id="ARBA00011255"/>
    </source>
</evidence>
<evidence type="ECO:0000256" key="4">
    <source>
        <dbReference type="ARBA" id="ARBA00023143"/>
    </source>
</evidence>
<evidence type="ECO:0000256" key="3">
    <source>
        <dbReference type="ARBA" id="ARBA00023054"/>
    </source>
</evidence>
<keyword evidence="9" id="KW-1185">Reference proteome</keyword>
<comment type="subunit">
    <text evidence="2 5">Homopentamer.</text>
</comment>
<dbReference type="GO" id="GO:0009421">
    <property type="term" value="C:bacterial-type flagellum filament cap"/>
    <property type="evidence" value="ECO:0007669"/>
    <property type="project" value="InterPro"/>
</dbReference>
<dbReference type="InterPro" id="IPR003481">
    <property type="entry name" value="FliD_N"/>
</dbReference>
<gene>
    <name evidence="8" type="ORF">SAMN02910323_1269</name>
</gene>
<sequence length="711" mass="76500">MSGMGIYGLSGSGIDVDSMVRMGMMSRQNQYDKMYKEEVRNEWVKEAYSKVYNDLNTFNSSTLYNYKLSSTTSPMSAASSNSTAATAVANADAAAMSHTVNVTQMASNAYLLTGEDGIKRANTTASSSIYLKDVLFTSDQQSTLKANMSADTTGELAKSNLLSFDIADGTGSTANKSTISFTYEEILNSNLTFNDLASRIKQSGVNIKASYDSVNDSFSLYQKEGGADNKILLSISASAGDAGTNGKNLLNNLNLSSVTQTTDSKNNITSTLSSALTVQTTAGVSSVGGTAASYTADVKFGADSKLNSIFKPTREGTTEPIAFTLSDGTTVHDLDLSVDGSDTVQSLMDKINNSSNFTASLSDDGKLTIAAKSGNLSFKVDNSVSTVAAENGRYFVNELNLSGITDELSADTTGLAVAETTQDAEGNEITTYTQGVSGQSAKVTIDGRDYTSDTSKITVGNVTYTMGAIGSTTVTVSQDTDKLIENVKKFVEDYNKIIDELNDKYYEQKYSDYGVLTQNQEKGMTQEQIDKWNEKAKSGLLNHDNTIGKVISEMRQALYTPVEGVTGKYNTMMSIGITSSTDRGHITLDEDKLKTALAAEPDSVRELFNSSGDYTDENGKVQTDYDKQGVIGRISDSLYKNLKTMKSYAGTSTEAADGSSLGDLIRELQTKMSNFKTMMKSYENLLYKKYDAMEIAIQRMSVSMGYITGGQ</sequence>
<evidence type="ECO:0000259" key="7">
    <source>
        <dbReference type="Pfam" id="PF07195"/>
    </source>
</evidence>
<dbReference type="PANTHER" id="PTHR30288">
    <property type="entry name" value="FLAGELLAR CAP/ASSEMBLY PROTEIN FLID"/>
    <property type="match status" value="1"/>
</dbReference>
<dbReference type="InterPro" id="IPR010810">
    <property type="entry name" value="Flagellin_hook_IN_motif"/>
</dbReference>
<comment type="function">
    <text evidence="5">Required for morphogenesis and for the elongation of the flagellar filament by facilitating polymerization of the flagellin monomers at the tip of growing filament. Forms a capping structure, which prevents flagellin subunits (transported through the central channel of the flagellum) from leaking out without polymerization at the distal end.</text>
</comment>
<evidence type="ECO:0000259" key="6">
    <source>
        <dbReference type="Pfam" id="PF02465"/>
    </source>
</evidence>
<dbReference type="GO" id="GO:0071973">
    <property type="term" value="P:bacterial-type flagellum-dependent cell motility"/>
    <property type="evidence" value="ECO:0007669"/>
    <property type="project" value="TreeGrafter"/>
</dbReference>
<dbReference type="GO" id="GO:0009424">
    <property type="term" value="C:bacterial-type flagellum hook"/>
    <property type="evidence" value="ECO:0007669"/>
    <property type="project" value="UniProtKB-UniRule"/>
</dbReference>
<evidence type="ECO:0000256" key="1">
    <source>
        <dbReference type="ARBA" id="ARBA00009764"/>
    </source>
</evidence>
<keyword evidence="8" id="KW-0966">Cell projection</keyword>
<evidence type="ECO:0000313" key="9">
    <source>
        <dbReference type="Proteomes" id="UP000182958"/>
    </source>
</evidence>
<keyword evidence="5" id="KW-0964">Secreted</keyword>
<dbReference type="InterPro" id="IPR010809">
    <property type="entry name" value="FliD_C"/>
</dbReference>
<feature type="domain" description="Flagellar hook-associated protein 2 C-terminal" evidence="7">
    <location>
        <begin position="438"/>
        <end position="700"/>
    </location>
</feature>
<evidence type="ECO:0000313" key="8">
    <source>
        <dbReference type="EMBL" id="SFW31805.1"/>
    </source>
</evidence>
<dbReference type="Proteomes" id="UP000182958">
    <property type="component" value="Unassembled WGS sequence"/>
</dbReference>
<organism evidence="8 9">
    <name type="scientific">Selenomonas ruminantium</name>
    <dbReference type="NCBI Taxonomy" id="971"/>
    <lineage>
        <taxon>Bacteria</taxon>
        <taxon>Bacillati</taxon>
        <taxon>Bacillota</taxon>
        <taxon>Negativicutes</taxon>
        <taxon>Selenomonadales</taxon>
        <taxon>Selenomonadaceae</taxon>
        <taxon>Selenomonas</taxon>
    </lineage>
</organism>
<proteinExistence type="inferred from homology"/>
<accession>A0A1K1N972</accession>